<dbReference type="EC" id="3.6.1.-" evidence="10"/>
<dbReference type="Pfam" id="PF03193">
    <property type="entry name" value="RsgA_GTPase"/>
    <property type="match status" value="1"/>
</dbReference>
<comment type="subcellular location">
    <subcellularLocation>
        <location evidence="10">Cytoplasm</location>
    </subcellularLocation>
</comment>
<dbReference type="PROSITE" id="PS51721">
    <property type="entry name" value="G_CP"/>
    <property type="match status" value="1"/>
</dbReference>
<evidence type="ECO:0000256" key="1">
    <source>
        <dbReference type="ARBA" id="ARBA00022490"/>
    </source>
</evidence>
<evidence type="ECO:0000313" key="13">
    <source>
        <dbReference type="EMBL" id="ABU58437.1"/>
    </source>
</evidence>
<dbReference type="EMBL" id="CP000804">
    <property type="protein sequence ID" value="ABU58437.1"/>
    <property type="molecule type" value="Genomic_DNA"/>
</dbReference>
<feature type="binding site" evidence="10">
    <location>
        <position position="274"/>
    </location>
    <ligand>
        <name>Zn(2+)</name>
        <dbReference type="ChEBI" id="CHEBI:29105"/>
    </ligand>
</feature>
<keyword evidence="2 10" id="KW-0690">Ribosome biogenesis</keyword>
<dbReference type="InterPro" id="IPR030378">
    <property type="entry name" value="G_CP_dom"/>
</dbReference>
<dbReference type="Gene3D" id="3.40.50.300">
    <property type="entry name" value="P-loop containing nucleotide triphosphate hydrolases"/>
    <property type="match status" value="1"/>
</dbReference>
<keyword evidence="7 10" id="KW-0862">Zinc</keyword>
<feature type="binding site" evidence="10">
    <location>
        <position position="261"/>
    </location>
    <ligand>
        <name>Zn(2+)</name>
        <dbReference type="ChEBI" id="CHEBI:29105"/>
    </ligand>
</feature>
<proteinExistence type="inferred from homology"/>
<dbReference type="AlphaFoldDB" id="A7NLP1"/>
<dbReference type="GO" id="GO:0019843">
    <property type="term" value="F:rRNA binding"/>
    <property type="evidence" value="ECO:0007669"/>
    <property type="project" value="UniProtKB-KW"/>
</dbReference>
<dbReference type="InterPro" id="IPR027417">
    <property type="entry name" value="P-loop_NTPase"/>
</dbReference>
<dbReference type="GO" id="GO:0003924">
    <property type="term" value="F:GTPase activity"/>
    <property type="evidence" value="ECO:0007669"/>
    <property type="project" value="UniProtKB-UniRule"/>
</dbReference>
<dbReference type="PANTHER" id="PTHR32120:SF11">
    <property type="entry name" value="SMALL RIBOSOMAL SUBUNIT BIOGENESIS GTPASE RSGA 1, MITOCHONDRIAL-RELATED"/>
    <property type="match status" value="1"/>
</dbReference>
<dbReference type="GO" id="GO:0042274">
    <property type="term" value="P:ribosomal small subunit biogenesis"/>
    <property type="evidence" value="ECO:0007669"/>
    <property type="project" value="UniProtKB-UniRule"/>
</dbReference>
<dbReference type="Gene3D" id="2.40.50.140">
    <property type="entry name" value="Nucleic acid-binding proteins"/>
    <property type="match status" value="1"/>
</dbReference>
<keyword evidence="4 10" id="KW-0699">rRNA-binding</keyword>
<dbReference type="CDD" id="cd01854">
    <property type="entry name" value="YjeQ_EngC"/>
    <property type="match status" value="1"/>
</dbReference>
<evidence type="ECO:0000256" key="6">
    <source>
        <dbReference type="ARBA" id="ARBA00022801"/>
    </source>
</evidence>
<dbReference type="InterPro" id="IPR012340">
    <property type="entry name" value="NA-bd_OB-fold"/>
</dbReference>
<name>A7NLP1_ROSCS</name>
<evidence type="ECO:0000256" key="3">
    <source>
        <dbReference type="ARBA" id="ARBA00022723"/>
    </source>
</evidence>
<evidence type="ECO:0000256" key="8">
    <source>
        <dbReference type="ARBA" id="ARBA00022884"/>
    </source>
</evidence>
<dbReference type="InterPro" id="IPR010914">
    <property type="entry name" value="RsgA_GTPase_dom"/>
</dbReference>
<evidence type="ECO:0000259" key="12">
    <source>
        <dbReference type="PROSITE" id="PS51721"/>
    </source>
</evidence>
<evidence type="ECO:0000256" key="5">
    <source>
        <dbReference type="ARBA" id="ARBA00022741"/>
    </source>
</evidence>
<dbReference type="GO" id="GO:0046872">
    <property type="term" value="F:metal ion binding"/>
    <property type="evidence" value="ECO:0007669"/>
    <property type="project" value="UniProtKB-KW"/>
</dbReference>
<dbReference type="HAMAP" id="MF_01820">
    <property type="entry name" value="GTPase_RsgA"/>
    <property type="match status" value="1"/>
</dbReference>
<sequence>MIGRVLRAQSGFFRVETEQGIVMCTLRGRLKKERQSTDLAVIGDLVEVTPTMPGHGVIEAVLPRRTKLARRAPASKGVWKEDVLAANLDQALLVFSCASPEFSPRMLDRYLVLTETSDLDAVIVANKVDLVGEKEARRLFAPYERLEYPVLYTSAVTGLGINALRERLAGRISIVTGRSGVGKSSLFNVVQPGLGLKVGSVSAALNKGRHTTRVAELIPLDLPGGGYLADTPGIRELGLWRFPKDELARCFREFRPYLGECYFAGCTHIHEPDCAVRAALARGEITPERYDSYVRLFEGE</sequence>
<evidence type="ECO:0000313" key="14">
    <source>
        <dbReference type="Proteomes" id="UP000000263"/>
    </source>
</evidence>
<feature type="domain" description="CP-type G" evidence="12">
    <location>
        <begin position="66"/>
        <end position="237"/>
    </location>
</feature>
<dbReference type="CDD" id="cd04466">
    <property type="entry name" value="S1_YloQ_GTPase"/>
    <property type="match status" value="1"/>
</dbReference>
<keyword evidence="1 10" id="KW-0963">Cytoplasm</keyword>
<dbReference type="InterPro" id="IPR031944">
    <property type="entry name" value="RsgA_N"/>
</dbReference>
<accession>A7NLP1</accession>
<dbReference type="SUPFAM" id="SSF50249">
    <property type="entry name" value="Nucleic acid-binding proteins"/>
    <property type="match status" value="1"/>
</dbReference>
<dbReference type="HOGENOM" id="CLU_033617_2_0_0"/>
<dbReference type="PANTHER" id="PTHR32120">
    <property type="entry name" value="SMALL RIBOSOMAL SUBUNIT BIOGENESIS GTPASE RSGA"/>
    <property type="match status" value="1"/>
</dbReference>
<feature type="binding site" evidence="10">
    <location>
        <position position="266"/>
    </location>
    <ligand>
        <name>Zn(2+)</name>
        <dbReference type="ChEBI" id="CHEBI:29105"/>
    </ligand>
</feature>
<dbReference type="GO" id="GO:0005737">
    <property type="term" value="C:cytoplasm"/>
    <property type="evidence" value="ECO:0007669"/>
    <property type="project" value="UniProtKB-SubCell"/>
</dbReference>
<dbReference type="KEGG" id="rca:Rcas_2354"/>
<keyword evidence="3 10" id="KW-0479">Metal-binding</keyword>
<evidence type="ECO:0000256" key="9">
    <source>
        <dbReference type="ARBA" id="ARBA00023134"/>
    </source>
</evidence>
<feature type="binding site" evidence="10">
    <location>
        <position position="268"/>
    </location>
    <ligand>
        <name>Zn(2+)</name>
        <dbReference type="ChEBI" id="CHEBI:29105"/>
    </ligand>
</feature>
<comment type="subunit">
    <text evidence="10">Monomer. Associates with 30S ribosomal subunit, binds 16S rRNA.</text>
</comment>
<dbReference type="Pfam" id="PF16745">
    <property type="entry name" value="RsgA_N"/>
    <property type="match status" value="1"/>
</dbReference>
<dbReference type="Gene3D" id="1.10.40.50">
    <property type="entry name" value="Probable gtpase engc, domain 3"/>
    <property type="match status" value="1"/>
</dbReference>
<gene>
    <name evidence="10" type="primary">rsgA</name>
    <name evidence="13" type="ordered locus">Rcas_2354</name>
</gene>
<keyword evidence="5 10" id="KW-0547">Nucleotide-binding</keyword>
<feature type="domain" description="EngC GTPase" evidence="11">
    <location>
        <begin position="86"/>
        <end position="235"/>
    </location>
</feature>
<dbReference type="InterPro" id="IPR004881">
    <property type="entry name" value="Ribosome_biogen_GTPase_RsgA"/>
</dbReference>
<feature type="binding site" evidence="10">
    <location>
        <begin position="177"/>
        <end position="185"/>
    </location>
    <ligand>
        <name>GTP</name>
        <dbReference type="ChEBI" id="CHEBI:37565"/>
    </ligand>
</feature>
<dbReference type="SUPFAM" id="SSF52540">
    <property type="entry name" value="P-loop containing nucleoside triphosphate hydrolases"/>
    <property type="match status" value="1"/>
</dbReference>
<protein>
    <recommendedName>
        <fullName evidence="10">Small ribosomal subunit biogenesis GTPase RsgA</fullName>
        <ecNumber evidence="10">3.6.1.-</ecNumber>
    </recommendedName>
</protein>
<keyword evidence="9 10" id="KW-0342">GTP-binding</keyword>
<evidence type="ECO:0000256" key="4">
    <source>
        <dbReference type="ARBA" id="ARBA00022730"/>
    </source>
</evidence>
<keyword evidence="6 10" id="KW-0378">Hydrolase</keyword>
<keyword evidence="14" id="KW-1185">Reference proteome</keyword>
<comment type="function">
    <text evidence="10">One of several proteins that assist in the late maturation steps of the functional core of the 30S ribosomal subunit. Helps release RbfA from mature subunits. May play a role in the assembly of ribosomal proteins into the subunit. Circularly permuted GTPase that catalyzes slow GTP hydrolysis, GTPase activity is stimulated by the 30S ribosomal subunit.</text>
</comment>
<organism evidence="13 14">
    <name type="scientific">Roseiflexus castenholzii (strain DSM 13941 / HLO8)</name>
    <dbReference type="NCBI Taxonomy" id="383372"/>
    <lineage>
        <taxon>Bacteria</taxon>
        <taxon>Bacillati</taxon>
        <taxon>Chloroflexota</taxon>
        <taxon>Chloroflexia</taxon>
        <taxon>Chloroflexales</taxon>
        <taxon>Roseiflexineae</taxon>
        <taxon>Roseiflexaceae</taxon>
        <taxon>Roseiflexus</taxon>
    </lineage>
</organism>
<feature type="binding site" evidence="10">
    <location>
        <begin position="126"/>
        <end position="129"/>
    </location>
    <ligand>
        <name>GTP</name>
        <dbReference type="ChEBI" id="CHEBI:37565"/>
    </ligand>
</feature>
<dbReference type="PROSITE" id="PS50936">
    <property type="entry name" value="ENGC_GTPASE"/>
    <property type="match status" value="1"/>
</dbReference>
<evidence type="ECO:0000256" key="7">
    <source>
        <dbReference type="ARBA" id="ARBA00022833"/>
    </source>
</evidence>
<reference evidence="13 14" key="1">
    <citation type="submission" date="2007-08" db="EMBL/GenBank/DDBJ databases">
        <title>Complete sequence of Roseiflexus castenholzii DSM 13941.</title>
        <authorList>
            <consortium name="US DOE Joint Genome Institute"/>
            <person name="Copeland A."/>
            <person name="Lucas S."/>
            <person name="Lapidus A."/>
            <person name="Barry K."/>
            <person name="Glavina del Rio T."/>
            <person name="Dalin E."/>
            <person name="Tice H."/>
            <person name="Pitluck S."/>
            <person name="Thompson L.S."/>
            <person name="Brettin T."/>
            <person name="Bruce D."/>
            <person name="Detter J.C."/>
            <person name="Han C."/>
            <person name="Tapia R."/>
            <person name="Schmutz J."/>
            <person name="Larimer F."/>
            <person name="Land M."/>
            <person name="Hauser L."/>
            <person name="Kyrpides N."/>
            <person name="Mikhailova N."/>
            <person name="Bryant D.A."/>
            <person name="Hanada S."/>
            <person name="Tsukatani Y."/>
            <person name="Richardson P."/>
        </authorList>
    </citation>
    <scope>NUCLEOTIDE SEQUENCE [LARGE SCALE GENOMIC DNA]</scope>
    <source>
        <strain evidence="14">DSM 13941 / HLO8</strain>
    </source>
</reference>
<dbReference type="NCBIfam" id="TIGR00157">
    <property type="entry name" value="ribosome small subunit-dependent GTPase A"/>
    <property type="match status" value="1"/>
</dbReference>
<comment type="cofactor">
    <cofactor evidence="10">
        <name>Zn(2+)</name>
        <dbReference type="ChEBI" id="CHEBI:29105"/>
    </cofactor>
    <text evidence="10">Binds 1 zinc ion per subunit.</text>
</comment>
<dbReference type="Proteomes" id="UP000000263">
    <property type="component" value="Chromosome"/>
</dbReference>
<dbReference type="eggNOG" id="COG1162">
    <property type="taxonomic scope" value="Bacteria"/>
</dbReference>
<evidence type="ECO:0000259" key="11">
    <source>
        <dbReference type="PROSITE" id="PS50936"/>
    </source>
</evidence>
<evidence type="ECO:0000256" key="10">
    <source>
        <dbReference type="HAMAP-Rule" id="MF_01820"/>
    </source>
</evidence>
<dbReference type="STRING" id="383372.Rcas_2354"/>
<comment type="similarity">
    <text evidence="10">Belongs to the TRAFAC class YlqF/YawG GTPase family. RsgA subfamily.</text>
</comment>
<keyword evidence="8 10" id="KW-0694">RNA-binding</keyword>
<dbReference type="GO" id="GO:0005525">
    <property type="term" value="F:GTP binding"/>
    <property type="evidence" value="ECO:0007669"/>
    <property type="project" value="UniProtKB-UniRule"/>
</dbReference>
<evidence type="ECO:0000256" key="2">
    <source>
        <dbReference type="ARBA" id="ARBA00022517"/>
    </source>
</evidence>